<dbReference type="EMBL" id="QCYH01000020">
    <property type="protein sequence ID" value="PVA08692.1"/>
    <property type="molecule type" value="Genomic_DNA"/>
</dbReference>
<dbReference type="Pfam" id="PF00903">
    <property type="entry name" value="Glyoxalase"/>
    <property type="match status" value="1"/>
</dbReference>
<comment type="caution">
    <text evidence="2">The sequence shown here is derived from an EMBL/GenBank/DDBJ whole genome shotgun (WGS) entry which is preliminary data.</text>
</comment>
<dbReference type="InterPro" id="IPR029068">
    <property type="entry name" value="Glyas_Bleomycin-R_OHBP_Dase"/>
</dbReference>
<evidence type="ECO:0000313" key="2">
    <source>
        <dbReference type="EMBL" id="PVA08692.1"/>
    </source>
</evidence>
<organism evidence="2 3">
    <name type="scientific">Pelagivirga sediminicola</name>
    <dbReference type="NCBI Taxonomy" id="2170575"/>
    <lineage>
        <taxon>Bacteria</taxon>
        <taxon>Pseudomonadati</taxon>
        <taxon>Pseudomonadota</taxon>
        <taxon>Alphaproteobacteria</taxon>
        <taxon>Rhodobacterales</taxon>
        <taxon>Paracoccaceae</taxon>
        <taxon>Pelagivirga</taxon>
    </lineage>
</organism>
<evidence type="ECO:0000313" key="3">
    <source>
        <dbReference type="Proteomes" id="UP000244446"/>
    </source>
</evidence>
<dbReference type="Gene3D" id="3.10.180.10">
    <property type="entry name" value="2,3-Dihydroxybiphenyl 1,2-Dioxygenase, domain 1"/>
    <property type="match status" value="1"/>
</dbReference>
<dbReference type="AlphaFoldDB" id="A0A2T7G2N3"/>
<protein>
    <submittedName>
        <fullName evidence="2">Glyoxalase</fullName>
    </submittedName>
</protein>
<dbReference type="OrthoDB" id="9795306at2"/>
<evidence type="ECO:0000259" key="1">
    <source>
        <dbReference type="PROSITE" id="PS51819"/>
    </source>
</evidence>
<reference evidence="2 3" key="1">
    <citation type="submission" date="2018-04" db="EMBL/GenBank/DDBJ databases">
        <title>Pelagivirga bohaiensis gen. nov., sp. nov., a bacterium isolated from the Bohai Sea.</title>
        <authorList>
            <person name="Ji X."/>
        </authorList>
    </citation>
    <scope>NUCLEOTIDE SEQUENCE [LARGE SCALE GENOMIC DNA]</scope>
    <source>
        <strain evidence="2 3">BH-SD19</strain>
    </source>
</reference>
<dbReference type="SUPFAM" id="SSF54593">
    <property type="entry name" value="Glyoxalase/Bleomycin resistance protein/Dihydroxybiphenyl dioxygenase"/>
    <property type="match status" value="1"/>
</dbReference>
<dbReference type="CDD" id="cd07246">
    <property type="entry name" value="VOC_like"/>
    <property type="match status" value="1"/>
</dbReference>
<dbReference type="Proteomes" id="UP000244446">
    <property type="component" value="Unassembled WGS sequence"/>
</dbReference>
<name>A0A2T7G2N3_9RHOB</name>
<dbReference type="InterPro" id="IPR037523">
    <property type="entry name" value="VOC_core"/>
</dbReference>
<accession>A0A2T7G2N3</accession>
<keyword evidence="3" id="KW-1185">Reference proteome</keyword>
<dbReference type="PANTHER" id="PTHR34109">
    <property type="entry name" value="BNAUNNG04460D PROTEIN-RELATED"/>
    <property type="match status" value="1"/>
</dbReference>
<proteinExistence type="predicted"/>
<dbReference type="PROSITE" id="PS51819">
    <property type="entry name" value="VOC"/>
    <property type="match status" value="1"/>
</dbReference>
<dbReference type="PANTHER" id="PTHR34109:SF1">
    <property type="entry name" value="VOC DOMAIN-CONTAINING PROTEIN"/>
    <property type="match status" value="1"/>
</dbReference>
<feature type="domain" description="VOC" evidence="1">
    <location>
        <begin position="1"/>
        <end position="118"/>
    </location>
</feature>
<dbReference type="InterPro" id="IPR004360">
    <property type="entry name" value="Glyas_Fos-R_dOase_dom"/>
</dbReference>
<sequence length="121" mass="13402">MIVQDVDAAIAFYRAVFGAELMARFAEPDGLVGFAKLALGDFRLSLSEEKPEWGWKSPKSLGGSPVLIQLELPDSDTVAEKMIAEKAEVVVPIKDRPYGKREGRIRDPFGHLWILSMEVEG</sequence>
<gene>
    <name evidence="2" type="ORF">DC366_17940</name>
</gene>